<organism evidence="2 3">
    <name type="scientific">Symbiodinium necroappetens</name>
    <dbReference type="NCBI Taxonomy" id="1628268"/>
    <lineage>
        <taxon>Eukaryota</taxon>
        <taxon>Sar</taxon>
        <taxon>Alveolata</taxon>
        <taxon>Dinophyceae</taxon>
        <taxon>Suessiales</taxon>
        <taxon>Symbiodiniaceae</taxon>
        <taxon>Symbiodinium</taxon>
    </lineage>
</organism>
<dbReference type="AlphaFoldDB" id="A0A812UWH0"/>
<feature type="transmembrane region" description="Helical" evidence="1">
    <location>
        <begin position="223"/>
        <end position="245"/>
    </location>
</feature>
<accession>A0A812UWH0</accession>
<feature type="transmembrane region" description="Helical" evidence="1">
    <location>
        <begin position="483"/>
        <end position="501"/>
    </location>
</feature>
<gene>
    <name evidence="2" type="ORF">SNEC2469_LOCUS17118</name>
</gene>
<keyword evidence="1" id="KW-0472">Membrane</keyword>
<reference evidence="2" key="1">
    <citation type="submission" date="2021-02" db="EMBL/GenBank/DDBJ databases">
        <authorList>
            <person name="Dougan E. K."/>
            <person name="Rhodes N."/>
            <person name="Thang M."/>
            <person name="Chan C."/>
        </authorList>
    </citation>
    <scope>NUCLEOTIDE SEQUENCE</scope>
</reference>
<sequence length="671" mass="72984">MQTQGYRDHCLIIVGRGSEAEEVLARRRLQAGGRLVHILSQGPEDRRVQVRAFEALDAWFLWYPPLRGETTSFGRRLGPSLRTRWTKTGPDAVELQEQQQLHVFLTSGKMRHVRILAEDGSIEMEISGEVILDPDMQLATELEVEVADLELKPCGTCSFRRIVPCMILQLLVHTVRWLVSMHFEQHAQAGGFAWWRGLLLSMATIFMVFGYAESMSVSLAGTLPTVAPQASGIVFLVIMTLALGSAGVTDLTGTVIGATVAIIPGGGLQVLLTQSSQPHRRLRQCLKWTLAQYSGTAGCCIIMSSIVFLYVFLLSRGQKVVATLLLPSATALAEAGLVKFASKAYEKLVLGKRPAVPGDISCVSLPLMVVAAHSLAEAVRLVGLLSGAIRTGSFYWLGAAVQTLVLNVLVRQGWARYVAFQIAKRVAGARWAVDLAAPTAWSKLHDEIKIYGGYLRFVVPFSLVAARAMYYSDLSWAGPRAPAFNVSAAIAIVVLLIFEVLEDQVVLRELLPTAPVPPEMIAGAKPHSNAEVGSLMASELKPELANKLDPWCKEDLDSRGTRRSAMSSIVPEAKGPELLGHCISLGPRRASMGSRLRRKMGQEREVVPALFLHGLREMSFVAHLAAASVICEFSLGWLDVNLGSGFARGLCDVPGTLNPLSLVLQPTPLRC</sequence>
<keyword evidence="1" id="KW-0812">Transmembrane</keyword>
<dbReference type="OrthoDB" id="425631at2759"/>
<evidence type="ECO:0000313" key="3">
    <source>
        <dbReference type="Proteomes" id="UP000601435"/>
    </source>
</evidence>
<dbReference type="Proteomes" id="UP000601435">
    <property type="component" value="Unassembled WGS sequence"/>
</dbReference>
<feature type="transmembrane region" description="Helical" evidence="1">
    <location>
        <begin position="453"/>
        <end position="471"/>
    </location>
</feature>
<name>A0A812UWH0_9DINO</name>
<feature type="transmembrane region" description="Helical" evidence="1">
    <location>
        <begin position="251"/>
        <end position="272"/>
    </location>
</feature>
<proteinExistence type="predicted"/>
<keyword evidence="3" id="KW-1185">Reference proteome</keyword>
<dbReference type="EMBL" id="CAJNJA010028153">
    <property type="protein sequence ID" value="CAE7594999.1"/>
    <property type="molecule type" value="Genomic_DNA"/>
</dbReference>
<protein>
    <submittedName>
        <fullName evidence="2">Uncharacterized protein</fullName>
    </submittedName>
</protein>
<comment type="caution">
    <text evidence="2">The sequence shown here is derived from an EMBL/GenBank/DDBJ whole genome shotgun (WGS) entry which is preliminary data.</text>
</comment>
<feature type="transmembrane region" description="Helical" evidence="1">
    <location>
        <begin position="293"/>
        <end position="314"/>
    </location>
</feature>
<evidence type="ECO:0000313" key="2">
    <source>
        <dbReference type="EMBL" id="CAE7594999.1"/>
    </source>
</evidence>
<feature type="transmembrane region" description="Helical" evidence="1">
    <location>
        <begin position="192"/>
        <end position="211"/>
    </location>
</feature>
<evidence type="ECO:0000256" key="1">
    <source>
        <dbReference type="SAM" id="Phobius"/>
    </source>
</evidence>
<keyword evidence="1" id="KW-1133">Transmembrane helix</keyword>